<feature type="domain" description="RING-type" evidence="9">
    <location>
        <begin position="128"/>
        <end position="168"/>
    </location>
</feature>
<keyword evidence="6" id="KW-0833">Ubl conjugation pathway</keyword>
<dbReference type="Pfam" id="PF13639">
    <property type="entry name" value="zf-RING_2"/>
    <property type="match status" value="2"/>
</dbReference>
<dbReference type="EC" id="2.3.2.27" evidence="2"/>
<evidence type="ECO:0000256" key="8">
    <source>
        <dbReference type="PROSITE-ProRule" id="PRU00175"/>
    </source>
</evidence>
<proteinExistence type="predicted"/>
<evidence type="ECO:0000259" key="9">
    <source>
        <dbReference type="PROSITE" id="PS50089"/>
    </source>
</evidence>
<evidence type="ECO:0000256" key="6">
    <source>
        <dbReference type="ARBA" id="ARBA00022786"/>
    </source>
</evidence>
<dbReference type="InterPro" id="IPR001841">
    <property type="entry name" value="Znf_RING"/>
</dbReference>
<keyword evidence="4" id="KW-0479">Metal-binding</keyword>
<organism evidence="10 11">
    <name type="scientific">Zostera marina</name>
    <name type="common">Eelgrass</name>
    <dbReference type="NCBI Taxonomy" id="29655"/>
    <lineage>
        <taxon>Eukaryota</taxon>
        <taxon>Viridiplantae</taxon>
        <taxon>Streptophyta</taxon>
        <taxon>Embryophyta</taxon>
        <taxon>Tracheophyta</taxon>
        <taxon>Spermatophyta</taxon>
        <taxon>Magnoliopsida</taxon>
        <taxon>Liliopsida</taxon>
        <taxon>Zosteraceae</taxon>
        <taxon>Zostera</taxon>
    </lineage>
</organism>
<keyword evidence="7" id="KW-0862">Zinc</keyword>
<dbReference type="AlphaFoldDB" id="A0A0K9PVI0"/>
<keyword evidence="5 8" id="KW-0863">Zinc-finger</keyword>
<feature type="domain" description="RING-type" evidence="9">
    <location>
        <begin position="11"/>
        <end position="50"/>
    </location>
</feature>
<evidence type="ECO:0000256" key="1">
    <source>
        <dbReference type="ARBA" id="ARBA00000900"/>
    </source>
</evidence>
<dbReference type="GO" id="GO:0061630">
    <property type="term" value="F:ubiquitin protein ligase activity"/>
    <property type="evidence" value="ECO:0000318"/>
    <property type="project" value="GO_Central"/>
</dbReference>
<evidence type="ECO:0000256" key="2">
    <source>
        <dbReference type="ARBA" id="ARBA00012483"/>
    </source>
</evidence>
<name>A0A0K9PVI0_ZOSMR</name>
<accession>A0A0K9PVI0</accession>
<evidence type="ECO:0000256" key="3">
    <source>
        <dbReference type="ARBA" id="ARBA00022679"/>
    </source>
</evidence>
<dbReference type="Gene3D" id="3.30.40.10">
    <property type="entry name" value="Zinc/RING finger domain, C3HC4 (zinc finger)"/>
    <property type="match status" value="2"/>
</dbReference>
<sequence length="199" mass="22439">MSCDKNVLSSICQESFEDDENVGRLDCDHEFHFSCIKSWLIIQNKCPNCRSSAIGLLNSLPLYCTEVPSSRQTSFHHIGGHIVLDEDDIGSSEHTRHDNSSTRTLNNGNSVSEKIISKYLKPSQVMSCDKNESFEDDENVGRLDCDHEFHFSCIKSWLIIQNKCPNCRSSAIGLLNSLPLYYTEVPSSRQTSFHHIGGH</sequence>
<keyword evidence="3" id="KW-0808">Transferase</keyword>
<dbReference type="PANTHER" id="PTHR22937">
    <property type="entry name" value="E3 UBIQUITIN-PROTEIN LIGASE RNF165"/>
    <property type="match status" value="1"/>
</dbReference>
<dbReference type="OrthoDB" id="8062037at2759"/>
<dbReference type="InterPro" id="IPR045191">
    <property type="entry name" value="MBR1/2-like"/>
</dbReference>
<evidence type="ECO:0000313" key="10">
    <source>
        <dbReference type="EMBL" id="KMZ72949.1"/>
    </source>
</evidence>
<evidence type="ECO:0000313" key="11">
    <source>
        <dbReference type="Proteomes" id="UP000036987"/>
    </source>
</evidence>
<dbReference type="EMBL" id="LFYR01000612">
    <property type="protein sequence ID" value="KMZ72949.1"/>
    <property type="molecule type" value="Genomic_DNA"/>
</dbReference>
<dbReference type="InterPro" id="IPR013083">
    <property type="entry name" value="Znf_RING/FYVE/PHD"/>
</dbReference>
<evidence type="ECO:0000256" key="4">
    <source>
        <dbReference type="ARBA" id="ARBA00022723"/>
    </source>
</evidence>
<protein>
    <recommendedName>
        <fullName evidence="2">RING-type E3 ubiquitin transferase</fullName>
        <ecNumber evidence="2">2.3.2.27</ecNumber>
    </recommendedName>
</protein>
<dbReference type="PANTHER" id="PTHR22937:SF219">
    <property type="entry name" value="RING-TYPE E3 UBIQUITIN TRANSFERASE"/>
    <property type="match status" value="1"/>
</dbReference>
<dbReference type="PROSITE" id="PS50089">
    <property type="entry name" value="ZF_RING_2"/>
    <property type="match status" value="2"/>
</dbReference>
<reference evidence="11" key="1">
    <citation type="journal article" date="2016" name="Nature">
        <title>The genome of the seagrass Zostera marina reveals angiosperm adaptation to the sea.</title>
        <authorList>
            <person name="Olsen J.L."/>
            <person name="Rouze P."/>
            <person name="Verhelst B."/>
            <person name="Lin Y.-C."/>
            <person name="Bayer T."/>
            <person name="Collen J."/>
            <person name="Dattolo E."/>
            <person name="De Paoli E."/>
            <person name="Dittami S."/>
            <person name="Maumus F."/>
            <person name="Michel G."/>
            <person name="Kersting A."/>
            <person name="Lauritano C."/>
            <person name="Lohaus R."/>
            <person name="Toepel M."/>
            <person name="Tonon T."/>
            <person name="Vanneste K."/>
            <person name="Amirebrahimi M."/>
            <person name="Brakel J."/>
            <person name="Bostroem C."/>
            <person name="Chovatia M."/>
            <person name="Grimwood J."/>
            <person name="Jenkins J.W."/>
            <person name="Jueterbock A."/>
            <person name="Mraz A."/>
            <person name="Stam W.T."/>
            <person name="Tice H."/>
            <person name="Bornberg-Bauer E."/>
            <person name="Green P.J."/>
            <person name="Pearson G.A."/>
            <person name="Procaccini G."/>
            <person name="Duarte C.M."/>
            <person name="Schmutz J."/>
            <person name="Reusch T.B.H."/>
            <person name="Van de Peer Y."/>
        </authorList>
    </citation>
    <scope>NUCLEOTIDE SEQUENCE [LARGE SCALE GENOMIC DNA]</scope>
    <source>
        <strain evidence="11">cv. Finnish</strain>
    </source>
</reference>
<keyword evidence="11" id="KW-1185">Reference proteome</keyword>
<evidence type="ECO:0000256" key="5">
    <source>
        <dbReference type="ARBA" id="ARBA00022771"/>
    </source>
</evidence>
<evidence type="ECO:0000256" key="7">
    <source>
        <dbReference type="ARBA" id="ARBA00022833"/>
    </source>
</evidence>
<comment type="caution">
    <text evidence="10">The sequence shown here is derived from an EMBL/GenBank/DDBJ whole genome shotgun (WGS) entry which is preliminary data.</text>
</comment>
<dbReference type="Proteomes" id="UP000036987">
    <property type="component" value="Unassembled WGS sequence"/>
</dbReference>
<dbReference type="SMART" id="SM00184">
    <property type="entry name" value="RING"/>
    <property type="match status" value="2"/>
</dbReference>
<dbReference type="STRING" id="29655.A0A0K9PVI0"/>
<dbReference type="GO" id="GO:0008270">
    <property type="term" value="F:zinc ion binding"/>
    <property type="evidence" value="ECO:0007669"/>
    <property type="project" value="UniProtKB-KW"/>
</dbReference>
<feature type="non-terminal residue" evidence="10">
    <location>
        <position position="199"/>
    </location>
</feature>
<dbReference type="SUPFAM" id="SSF57850">
    <property type="entry name" value="RING/U-box"/>
    <property type="match status" value="2"/>
</dbReference>
<gene>
    <name evidence="10" type="ORF">ZOSMA_157G00290</name>
</gene>
<comment type="catalytic activity">
    <reaction evidence="1">
        <text>S-ubiquitinyl-[E2 ubiquitin-conjugating enzyme]-L-cysteine + [acceptor protein]-L-lysine = [E2 ubiquitin-conjugating enzyme]-L-cysteine + N(6)-ubiquitinyl-[acceptor protein]-L-lysine.</text>
        <dbReference type="EC" id="2.3.2.27"/>
    </reaction>
</comment>